<dbReference type="InterPro" id="IPR039787">
    <property type="entry name" value="ENDOU"/>
</dbReference>
<evidence type="ECO:0000256" key="5">
    <source>
        <dbReference type="ARBA" id="ARBA00022723"/>
    </source>
</evidence>
<dbReference type="GO" id="GO:0016829">
    <property type="term" value="F:lyase activity"/>
    <property type="evidence" value="ECO:0007669"/>
    <property type="project" value="UniProtKB-KW"/>
</dbReference>
<dbReference type="EMBL" id="JOJR01001778">
    <property type="protein sequence ID" value="RCN29799.1"/>
    <property type="molecule type" value="Genomic_DNA"/>
</dbReference>
<evidence type="ECO:0000313" key="13">
    <source>
        <dbReference type="EMBL" id="RCN29799.1"/>
    </source>
</evidence>
<evidence type="ECO:0000256" key="4">
    <source>
        <dbReference type="ARBA" id="ARBA00022722"/>
    </source>
</evidence>
<dbReference type="InterPro" id="IPR037227">
    <property type="entry name" value="EndoU-like"/>
</dbReference>
<organism evidence="13 14">
    <name type="scientific">Ancylostoma caninum</name>
    <name type="common">Dog hookworm</name>
    <dbReference type="NCBI Taxonomy" id="29170"/>
    <lineage>
        <taxon>Eukaryota</taxon>
        <taxon>Metazoa</taxon>
        <taxon>Ecdysozoa</taxon>
        <taxon>Nematoda</taxon>
        <taxon>Chromadorea</taxon>
        <taxon>Rhabditida</taxon>
        <taxon>Rhabditina</taxon>
        <taxon>Rhabditomorpha</taxon>
        <taxon>Strongyloidea</taxon>
        <taxon>Ancylostomatidae</taxon>
        <taxon>Ancylostomatinae</taxon>
        <taxon>Ancylostoma</taxon>
    </lineage>
</organism>
<evidence type="ECO:0000256" key="2">
    <source>
        <dbReference type="ARBA" id="ARBA00010168"/>
    </source>
</evidence>
<gene>
    <name evidence="13" type="ORF">ANCCAN_24434</name>
</gene>
<dbReference type="Proteomes" id="UP000252519">
    <property type="component" value="Unassembled WGS sequence"/>
</dbReference>
<evidence type="ECO:0000313" key="14">
    <source>
        <dbReference type="Proteomes" id="UP000252519"/>
    </source>
</evidence>
<comment type="cofactor">
    <cofactor evidence="1 11">
        <name>Mn(2+)</name>
        <dbReference type="ChEBI" id="CHEBI:29035"/>
    </cofactor>
</comment>
<evidence type="ECO:0000256" key="6">
    <source>
        <dbReference type="ARBA" id="ARBA00022759"/>
    </source>
</evidence>
<reference evidence="13 14" key="1">
    <citation type="submission" date="2014-10" db="EMBL/GenBank/DDBJ databases">
        <title>Draft genome of the hookworm Ancylostoma caninum.</title>
        <authorList>
            <person name="Mitreva M."/>
        </authorList>
    </citation>
    <scope>NUCLEOTIDE SEQUENCE [LARGE SCALE GENOMIC DNA]</scope>
    <source>
        <strain evidence="13 14">Baltimore</strain>
    </source>
</reference>
<evidence type="ECO:0000256" key="9">
    <source>
        <dbReference type="ARBA" id="ARBA00023211"/>
    </source>
</evidence>
<comment type="subunit">
    <text evidence="3 11">Monomer.</text>
</comment>
<evidence type="ECO:0000256" key="11">
    <source>
        <dbReference type="RuleBase" id="RU367085"/>
    </source>
</evidence>
<keyword evidence="9 11" id="KW-0464">Manganese</keyword>
<dbReference type="PANTHER" id="PTHR12439:SF42">
    <property type="entry name" value="ENDORIBONUCLEASE-RELATED"/>
    <property type="match status" value="1"/>
</dbReference>
<dbReference type="Pfam" id="PF09412">
    <property type="entry name" value="XendoU"/>
    <property type="match status" value="1"/>
</dbReference>
<keyword evidence="10" id="KW-0456">Lyase</keyword>
<dbReference type="OrthoDB" id="430326at2759"/>
<proteinExistence type="inferred from homology"/>
<keyword evidence="4 11" id="KW-0540">Nuclease</keyword>
<protein>
    <recommendedName>
        <fullName evidence="12">EndoU domain-containing protein</fullName>
    </recommendedName>
</protein>
<keyword evidence="14" id="KW-1185">Reference proteome</keyword>
<keyword evidence="8 11" id="KW-0694">RNA-binding</keyword>
<comment type="caution">
    <text evidence="13">The sequence shown here is derived from an EMBL/GenBank/DDBJ whole genome shotgun (WGS) entry which is preliminary data.</text>
</comment>
<dbReference type="GO" id="GO:0004521">
    <property type="term" value="F:RNA endonuclease activity"/>
    <property type="evidence" value="ECO:0007669"/>
    <property type="project" value="UniProtKB-UniRule"/>
</dbReference>
<feature type="domain" description="EndoU" evidence="12">
    <location>
        <begin position="1"/>
        <end position="262"/>
    </location>
</feature>
<dbReference type="PANTHER" id="PTHR12439">
    <property type="entry name" value="PLACENTAL PROTEIN 11-RELATED"/>
    <property type="match status" value="1"/>
</dbReference>
<dbReference type="PROSITE" id="PS51959">
    <property type="entry name" value="ENDOU"/>
    <property type="match status" value="1"/>
</dbReference>
<evidence type="ECO:0000256" key="3">
    <source>
        <dbReference type="ARBA" id="ARBA00011245"/>
    </source>
</evidence>
<accession>A0A368FFK5</accession>
<evidence type="ECO:0000259" key="12">
    <source>
        <dbReference type="PROSITE" id="PS51959"/>
    </source>
</evidence>
<name>A0A368FFK5_ANCCA</name>
<evidence type="ECO:0000256" key="8">
    <source>
        <dbReference type="ARBA" id="ARBA00022884"/>
    </source>
</evidence>
<dbReference type="InterPro" id="IPR018998">
    <property type="entry name" value="EndoU_C"/>
</dbReference>
<comment type="similarity">
    <text evidence="2 11">Belongs to the ENDOU family.</text>
</comment>
<dbReference type="GO" id="GO:0046872">
    <property type="term" value="F:metal ion binding"/>
    <property type="evidence" value="ECO:0007669"/>
    <property type="project" value="UniProtKB-UniRule"/>
</dbReference>
<keyword evidence="6 11" id="KW-0255">Endonuclease</keyword>
<sequence>MPSSATTKTPFPLAFESHYPFLFQDLVNKTRSADVDKALSNEYSLDWGNKMCKTEALMYGFRKSQIQLLFHTWTSTQVFNLAFHFLKDNALVNCDFLVPYYSTNKFYYASGFEHVFIGEWRDQIVDGQHNRVVCYNLRKADKINYHGYYSYRWSDYFLPMFFLKIHHIIDLAGIFQYVWGSQMKKIGGFLIDTSPGPRPIEQNHKTKFLAFNFFLFTLCVLTCSGEAACRYSINNHPLAVTSYTQFCDIGTCIFTSYPEDNFQRYQMYVFQLYADKYRNKFYCKHIK</sequence>
<evidence type="ECO:0000256" key="10">
    <source>
        <dbReference type="ARBA" id="ARBA00023239"/>
    </source>
</evidence>
<dbReference type="SUPFAM" id="SSF142877">
    <property type="entry name" value="EndoU-like"/>
    <property type="match status" value="1"/>
</dbReference>
<keyword evidence="5 11" id="KW-0479">Metal-binding</keyword>
<keyword evidence="7 11" id="KW-0378">Hydrolase</keyword>
<dbReference type="GO" id="GO:0003723">
    <property type="term" value="F:RNA binding"/>
    <property type="evidence" value="ECO:0007669"/>
    <property type="project" value="UniProtKB-UniRule"/>
</dbReference>
<dbReference type="GO" id="GO:0016787">
    <property type="term" value="F:hydrolase activity"/>
    <property type="evidence" value="ECO:0007669"/>
    <property type="project" value="UniProtKB-KW"/>
</dbReference>
<evidence type="ECO:0000256" key="1">
    <source>
        <dbReference type="ARBA" id="ARBA00001936"/>
    </source>
</evidence>
<evidence type="ECO:0000256" key="7">
    <source>
        <dbReference type="ARBA" id="ARBA00022801"/>
    </source>
</evidence>
<dbReference type="AlphaFoldDB" id="A0A368FFK5"/>